<evidence type="ECO:0000259" key="4">
    <source>
        <dbReference type="PROSITE" id="PS50937"/>
    </source>
</evidence>
<evidence type="ECO:0000256" key="3">
    <source>
        <dbReference type="ARBA" id="ARBA00023163"/>
    </source>
</evidence>
<dbReference type="GO" id="GO:0046872">
    <property type="term" value="F:metal ion binding"/>
    <property type="evidence" value="ECO:0007669"/>
    <property type="project" value="InterPro"/>
</dbReference>
<dbReference type="GO" id="GO:0031419">
    <property type="term" value="F:cobalamin binding"/>
    <property type="evidence" value="ECO:0007669"/>
    <property type="project" value="InterPro"/>
</dbReference>
<dbReference type="RefSeq" id="WP_141612521.1">
    <property type="nucleotide sequence ID" value="NZ_VIGC02000052.1"/>
</dbReference>
<dbReference type="InterPro" id="IPR006158">
    <property type="entry name" value="Cobalamin-bd"/>
</dbReference>
<dbReference type="InterPro" id="IPR000551">
    <property type="entry name" value="MerR-type_HTH_dom"/>
</dbReference>
<dbReference type="PROSITE" id="PS50937">
    <property type="entry name" value="HTH_MERR_2"/>
    <property type="match status" value="1"/>
</dbReference>
<keyword evidence="2" id="KW-0238">DNA-binding</keyword>
<evidence type="ECO:0000256" key="2">
    <source>
        <dbReference type="ARBA" id="ARBA00023125"/>
    </source>
</evidence>
<dbReference type="Pfam" id="PF13411">
    <property type="entry name" value="MerR_1"/>
    <property type="match status" value="1"/>
</dbReference>
<dbReference type="Gene3D" id="1.10.1240.10">
    <property type="entry name" value="Methionine synthase domain"/>
    <property type="match status" value="1"/>
</dbReference>
<protein>
    <submittedName>
        <fullName evidence="6">MerR family transcriptional regulator</fullName>
    </submittedName>
</protein>
<dbReference type="InterPro" id="IPR009061">
    <property type="entry name" value="DNA-bd_dom_put_sf"/>
</dbReference>
<dbReference type="PANTHER" id="PTHR30204:SF67">
    <property type="entry name" value="HTH-TYPE TRANSCRIPTIONAL REGULATOR MLRA-RELATED"/>
    <property type="match status" value="1"/>
</dbReference>
<dbReference type="Gene3D" id="1.10.1660.10">
    <property type="match status" value="1"/>
</dbReference>
<feature type="domain" description="HTH merR-type" evidence="4">
    <location>
        <begin position="19"/>
        <end position="78"/>
    </location>
</feature>
<dbReference type="InterPro" id="IPR003759">
    <property type="entry name" value="Cbl-bd_cap"/>
</dbReference>
<evidence type="ECO:0000313" key="6">
    <source>
        <dbReference type="EMBL" id="TQE93096.1"/>
    </source>
</evidence>
<evidence type="ECO:0000313" key="7">
    <source>
        <dbReference type="Proteomes" id="UP000317371"/>
    </source>
</evidence>
<dbReference type="InParanoid" id="A0A540V8I8"/>
<dbReference type="PANTHER" id="PTHR30204">
    <property type="entry name" value="REDOX-CYCLING DRUG-SENSING TRANSCRIPTIONAL ACTIVATOR SOXR"/>
    <property type="match status" value="1"/>
</dbReference>
<reference evidence="6 7" key="1">
    <citation type="submission" date="2019-06" db="EMBL/GenBank/DDBJ databases">
        <title>Genome sequence of Litorilinea aerophila BAA-2444.</title>
        <authorList>
            <person name="Maclea K.S."/>
            <person name="Maurais E.G."/>
            <person name="Iannazzi L.C."/>
        </authorList>
    </citation>
    <scope>NUCLEOTIDE SEQUENCE [LARGE SCALE GENOMIC DNA]</scope>
    <source>
        <strain evidence="6 7">ATCC BAA-2444</strain>
    </source>
</reference>
<dbReference type="InterPro" id="IPR047057">
    <property type="entry name" value="MerR_fam"/>
</dbReference>
<keyword evidence="3" id="KW-0804">Transcription</keyword>
<dbReference type="OrthoDB" id="9800334at2"/>
<organism evidence="6 7">
    <name type="scientific">Litorilinea aerophila</name>
    <dbReference type="NCBI Taxonomy" id="1204385"/>
    <lineage>
        <taxon>Bacteria</taxon>
        <taxon>Bacillati</taxon>
        <taxon>Chloroflexota</taxon>
        <taxon>Caldilineae</taxon>
        <taxon>Caldilineales</taxon>
        <taxon>Caldilineaceae</taxon>
        <taxon>Litorilinea</taxon>
    </lineage>
</organism>
<dbReference type="InterPro" id="IPR036594">
    <property type="entry name" value="Meth_synthase_dom"/>
</dbReference>
<dbReference type="SMART" id="SM00422">
    <property type="entry name" value="HTH_MERR"/>
    <property type="match status" value="1"/>
</dbReference>
<dbReference type="Proteomes" id="UP000317371">
    <property type="component" value="Unassembled WGS sequence"/>
</dbReference>
<proteinExistence type="predicted"/>
<dbReference type="Pfam" id="PF02607">
    <property type="entry name" value="B12-binding_2"/>
    <property type="match status" value="1"/>
</dbReference>
<dbReference type="PROSITE" id="PS51332">
    <property type="entry name" value="B12_BINDING"/>
    <property type="match status" value="1"/>
</dbReference>
<name>A0A540V8I8_9CHLR</name>
<dbReference type="AlphaFoldDB" id="A0A540V8I8"/>
<dbReference type="InterPro" id="IPR036724">
    <property type="entry name" value="Cobalamin-bd_sf"/>
</dbReference>
<dbReference type="Gene3D" id="3.40.50.280">
    <property type="entry name" value="Cobalamin-binding domain"/>
    <property type="match status" value="1"/>
</dbReference>
<gene>
    <name evidence="6" type="ORF">FKZ61_22960</name>
</gene>
<comment type="caution">
    <text evidence="6">The sequence shown here is derived from an EMBL/GenBank/DDBJ whole genome shotgun (WGS) entry which is preliminary data.</text>
</comment>
<accession>A0A540V8I8</accession>
<dbReference type="SUPFAM" id="SSF46955">
    <property type="entry name" value="Putative DNA-binding domain"/>
    <property type="match status" value="1"/>
</dbReference>
<keyword evidence="1" id="KW-0805">Transcription regulation</keyword>
<keyword evidence="7" id="KW-1185">Reference proteome</keyword>
<feature type="domain" description="B12-binding" evidence="5">
    <location>
        <begin position="200"/>
        <end position="322"/>
    </location>
</feature>
<dbReference type="GO" id="GO:0003677">
    <property type="term" value="F:DNA binding"/>
    <property type="evidence" value="ECO:0007669"/>
    <property type="project" value="UniProtKB-KW"/>
</dbReference>
<dbReference type="SUPFAM" id="SSF52242">
    <property type="entry name" value="Cobalamin (vitamin B12)-binding domain"/>
    <property type="match status" value="1"/>
</dbReference>
<evidence type="ECO:0000256" key="1">
    <source>
        <dbReference type="ARBA" id="ARBA00023015"/>
    </source>
</evidence>
<sequence>MHQAKETPIYNLKAVVQETGLKPDTLRAWERRYGLPSPQRTPSGHRLYTQRDIDILKWLMERQEEGLTISRAVALWHELEKEGEDPLHPRPAQEPMVELAGEPTVPGPVAPHDTLHELRERWLAACLAFDEQRSEQVLTQAFALFPVETVCLELLQPALAAIGQGWYRGEVSVQQEHFASALAIRRLEALLAATPPPVRSGRILVGCPPDEAHTFIPLLLSLFLRRRGWDVIYLGADIPEARLEETLKSARPTLTILTAQQLCTAASLATMAQLLYHQRIPMAFGGLIFNRLPALASRIAGHFLGQELRQALQAVEKLMEAPQPVAAHQPVTPEYAAALAHFQERRARIEAALWEAPRLKTLGRTLLLQGNESFGRDIEAALTLGDIRYLKPNLEWLQGLWHAHIQMPLSLLQEYLRAYLEAAQRHLDEPGQPILSWLHEVIAAFETEQTQEE</sequence>
<evidence type="ECO:0000259" key="5">
    <source>
        <dbReference type="PROSITE" id="PS51332"/>
    </source>
</evidence>
<dbReference type="EMBL" id="VIGC01000052">
    <property type="protein sequence ID" value="TQE93096.1"/>
    <property type="molecule type" value="Genomic_DNA"/>
</dbReference>
<dbReference type="GO" id="GO:0003700">
    <property type="term" value="F:DNA-binding transcription factor activity"/>
    <property type="evidence" value="ECO:0007669"/>
    <property type="project" value="InterPro"/>
</dbReference>
<dbReference type="CDD" id="cd01104">
    <property type="entry name" value="HTH_MlrA-CarA"/>
    <property type="match status" value="1"/>
</dbReference>